<keyword evidence="3" id="KW-0804">Transcription</keyword>
<dbReference type="GO" id="GO:0003700">
    <property type="term" value="F:DNA-binding transcription factor activity"/>
    <property type="evidence" value="ECO:0007669"/>
    <property type="project" value="InterPro"/>
</dbReference>
<reference evidence="5" key="1">
    <citation type="journal article" date="2021" name="PeerJ">
        <title>Extensive microbial diversity within the chicken gut microbiome revealed by metagenomics and culture.</title>
        <authorList>
            <person name="Gilroy R."/>
            <person name="Ravi A."/>
            <person name="Getino M."/>
            <person name="Pursley I."/>
            <person name="Horton D.L."/>
            <person name="Alikhan N.F."/>
            <person name="Baker D."/>
            <person name="Gharbi K."/>
            <person name="Hall N."/>
            <person name="Watson M."/>
            <person name="Adriaenssens E.M."/>
            <person name="Foster-Nyarko E."/>
            <person name="Jarju S."/>
            <person name="Secka A."/>
            <person name="Antonio M."/>
            <person name="Oren A."/>
            <person name="Chaudhuri R.R."/>
            <person name="La Ragione R."/>
            <person name="Hildebrand F."/>
            <person name="Pallen M.J."/>
        </authorList>
    </citation>
    <scope>NUCLEOTIDE SEQUENCE</scope>
    <source>
        <strain evidence="5">USAMLcec4-12693</strain>
    </source>
</reference>
<keyword evidence="2" id="KW-0238">DNA-binding</keyword>
<accession>A0A9D2VVV1</accession>
<feature type="domain" description="HTH marR-type" evidence="4">
    <location>
        <begin position="7"/>
        <end position="141"/>
    </location>
</feature>
<evidence type="ECO:0000256" key="3">
    <source>
        <dbReference type="ARBA" id="ARBA00023163"/>
    </source>
</evidence>
<dbReference type="SUPFAM" id="SSF46785">
    <property type="entry name" value="Winged helix' DNA-binding domain"/>
    <property type="match status" value="1"/>
</dbReference>
<evidence type="ECO:0000259" key="4">
    <source>
        <dbReference type="PROSITE" id="PS50995"/>
    </source>
</evidence>
<dbReference type="EMBL" id="DYXE01000010">
    <property type="protein sequence ID" value="HJH48868.1"/>
    <property type="molecule type" value="Genomic_DNA"/>
</dbReference>
<dbReference type="PANTHER" id="PTHR42756">
    <property type="entry name" value="TRANSCRIPTIONAL REGULATOR, MARR"/>
    <property type="match status" value="1"/>
</dbReference>
<dbReference type="InterPro" id="IPR036390">
    <property type="entry name" value="WH_DNA-bd_sf"/>
</dbReference>
<evidence type="ECO:0000313" key="5">
    <source>
        <dbReference type="EMBL" id="HJH48868.1"/>
    </source>
</evidence>
<dbReference type="AlphaFoldDB" id="A0A9D2VVV1"/>
<dbReference type="Proteomes" id="UP000813420">
    <property type="component" value="Unassembled WGS sequence"/>
</dbReference>
<evidence type="ECO:0000256" key="2">
    <source>
        <dbReference type="ARBA" id="ARBA00023125"/>
    </source>
</evidence>
<gene>
    <name evidence="5" type="ORF">K8V39_01225</name>
</gene>
<dbReference type="InterPro" id="IPR036388">
    <property type="entry name" value="WH-like_DNA-bd_sf"/>
</dbReference>
<dbReference type="InterPro" id="IPR011991">
    <property type="entry name" value="ArsR-like_HTH"/>
</dbReference>
<evidence type="ECO:0000313" key="6">
    <source>
        <dbReference type="Proteomes" id="UP000813420"/>
    </source>
</evidence>
<dbReference type="PROSITE" id="PS50995">
    <property type="entry name" value="HTH_MARR_2"/>
    <property type="match status" value="1"/>
</dbReference>
<dbReference type="Gene3D" id="1.10.10.10">
    <property type="entry name" value="Winged helix-like DNA-binding domain superfamily/Winged helix DNA-binding domain"/>
    <property type="match status" value="1"/>
</dbReference>
<organism evidence="5 6">
    <name type="scientific">Merdimonas faecis</name>
    <dbReference type="NCBI Taxonomy" id="1653435"/>
    <lineage>
        <taxon>Bacteria</taxon>
        <taxon>Bacillati</taxon>
        <taxon>Bacillota</taxon>
        <taxon>Clostridia</taxon>
        <taxon>Lachnospirales</taxon>
        <taxon>Lachnospiraceae</taxon>
        <taxon>Merdimonas</taxon>
    </lineage>
</organism>
<dbReference type="PANTHER" id="PTHR42756:SF1">
    <property type="entry name" value="TRANSCRIPTIONAL REPRESSOR OF EMRAB OPERON"/>
    <property type="match status" value="1"/>
</dbReference>
<evidence type="ECO:0000256" key="1">
    <source>
        <dbReference type="ARBA" id="ARBA00023015"/>
    </source>
</evidence>
<sequence>MKEDFKAEELIFMMKKVGLDLTSQMEAELRYENMSGPQIYFMVYLLRHHPQGTYITELCHEIGVSKSTLSMLIKKLRKAGYIIFQENPQDIRKKKLLPTQKLLDESSNFLERAEQMETKICNVLDRTEREELWKLERKLLLHLAGKEQNKERQEVTLQ</sequence>
<dbReference type="CDD" id="cd00090">
    <property type="entry name" value="HTH_ARSR"/>
    <property type="match status" value="1"/>
</dbReference>
<keyword evidence="1" id="KW-0805">Transcription regulation</keyword>
<protein>
    <submittedName>
        <fullName evidence="5">MarR family transcriptional regulator</fullName>
    </submittedName>
</protein>
<comment type="caution">
    <text evidence="5">The sequence shown here is derived from an EMBL/GenBank/DDBJ whole genome shotgun (WGS) entry which is preliminary data.</text>
</comment>
<dbReference type="RefSeq" id="WP_277271508.1">
    <property type="nucleotide sequence ID" value="NZ_DYXE01000010.1"/>
</dbReference>
<reference evidence="5" key="2">
    <citation type="submission" date="2021-09" db="EMBL/GenBank/DDBJ databases">
        <authorList>
            <person name="Gilroy R."/>
        </authorList>
    </citation>
    <scope>NUCLEOTIDE SEQUENCE</scope>
    <source>
        <strain evidence="5">USAMLcec4-12693</strain>
    </source>
</reference>
<proteinExistence type="predicted"/>
<dbReference type="InterPro" id="IPR000835">
    <property type="entry name" value="HTH_MarR-typ"/>
</dbReference>
<dbReference type="GO" id="GO:0003677">
    <property type="term" value="F:DNA binding"/>
    <property type="evidence" value="ECO:0007669"/>
    <property type="project" value="UniProtKB-KW"/>
</dbReference>
<dbReference type="Pfam" id="PF12802">
    <property type="entry name" value="MarR_2"/>
    <property type="match status" value="1"/>
</dbReference>
<name>A0A9D2VVV1_9FIRM</name>